<keyword evidence="3" id="KW-0276">Fatty acid metabolism</keyword>
<dbReference type="PANTHER" id="PTHR11941">
    <property type="entry name" value="ENOYL-COA HYDRATASE-RELATED"/>
    <property type="match status" value="1"/>
</dbReference>
<evidence type="ECO:0000256" key="5">
    <source>
        <dbReference type="ARBA" id="ARBA00023709"/>
    </source>
</evidence>
<evidence type="ECO:0000256" key="4">
    <source>
        <dbReference type="ARBA" id="ARBA00023239"/>
    </source>
</evidence>
<gene>
    <name evidence="9" type="ORF">Rrhod_1773</name>
</gene>
<dbReference type="Pfam" id="PF00378">
    <property type="entry name" value="ECH_1"/>
    <property type="match status" value="1"/>
</dbReference>
<dbReference type="EMBL" id="APMY01000059">
    <property type="protein sequence ID" value="EOM76860.1"/>
    <property type="molecule type" value="Genomic_DNA"/>
</dbReference>
<sequence>MERAVGIRRDVHLGTGIREPDALHATARQVGGDLAELPAVERRDGTHGEHRGRDAIGGVVHVAPLGGSPRSYRLGPSVRAIGAIARTSWTPSTTGRYLDDREDVTHATRAVFAGSPHTTAQHDREETPPMDTGPDDVVRASTDGHVTTWTIDLPETRNPISGEAVVSRLVELVDAANADVNTRVVVLTGAGSAFSAGGNVKDMADRAGMFGGTPRELRDGYRGGIQRIPLAMAKLEVPAIAAVNGAAVGAGCDLTLMCDMRIASTSAFFAESFVKLGIVPGDGGAWLLPRAVGPARAAEMAFTGDRVDAHTALEWGLVSQVTEPDDLMDAAYALAARVAVNPPHTLRMTKKLLRESEKQDLASALELAAALQAISHHTDDHREALAAMLGKRAATFIGR</sequence>
<dbReference type="InterPro" id="IPR001753">
    <property type="entry name" value="Enoyl-CoA_hydra/iso"/>
</dbReference>
<proteinExistence type="inferred from homology"/>
<evidence type="ECO:0000256" key="1">
    <source>
        <dbReference type="ARBA" id="ARBA00002994"/>
    </source>
</evidence>
<evidence type="ECO:0000256" key="7">
    <source>
        <dbReference type="RuleBase" id="RU003707"/>
    </source>
</evidence>
<dbReference type="Gene3D" id="1.10.12.10">
    <property type="entry name" value="Lyase 2-enoyl-coa Hydratase, Chain A, domain 2"/>
    <property type="match status" value="1"/>
</dbReference>
<dbReference type="Proteomes" id="UP000013525">
    <property type="component" value="Unassembled WGS sequence"/>
</dbReference>
<keyword evidence="3" id="KW-0443">Lipid metabolism</keyword>
<dbReference type="AlphaFoldDB" id="R7WNL4"/>
<evidence type="ECO:0000256" key="3">
    <source>
        <dbReference type="ARBA" id="ARBA00022832"/>
    </source>
</evidence>
<dbReference type="NCBIfam" id="NF006699">
    <property type="entry name" value="PRK09245.1"/>
    <property type="match status" value="1"/>
</dbReference>
<keyword evidence="4" id="KW-0456">Lyase</keyword>
<dbReference type="InterPro" id="IPR029045">
    <property type="entry name" value="ClpP/crotonase-like_dom_sf"/>
</dbReference>
<reference evidence="9 10" key="1">
    <citation type="journal article" date="2013" name="Genome Announc.">
        <title>Draft Genome Sequence of Rhodococcus rhodnii Strain LMG5362, a Symbiont of Rhodnius prolixus (Hemiptera, Reduviidae, Triatominae), the Principle Vector of Trypanosoma cruzi.</title>
        <authorList>
            <person name="Pachebat J.A."/>
            <person name="van Keulen G."/>
            <person name="Whitten M.M."/>
            <person name="Girdwood S."/>
            <person name="Del Sol R."/>
            <person name="Dyson P.J."/>
            <person name="Facey P.D."/>
        </authorList>
    </citation>
    <scope>NUCLEOTIDE SEQUENCE [LARGE SCALE GENOMIC DNA]</scope>
    <source>
        <strain evidence="9 10">LMG 5362</strain>
    </source>
</reference>
<evidence type="ECO:0000256" key="8">
    <source>
        <dbReference type="SAM" id="MobiDB-lite"/>
    </source>
</evidence>
<comment type="similarity">
    <text evidence="2 7">Belongs to the enoyl-CoA hydratase/isomerase family.</text>
</comment>
<comment type="caution">
    <text evidence="9">The sequence shown here is derived from an EMBL/GenBank/DDBJ whole genome shotgun (WGS) entry which is preliminary data.</text>
</comment>
<dbReference type="PANTHER" id="PTHR11941:SF133">
    <property type="entry name" value="1,2-EPOXYPHENYLACETYL-COA ISOMERASE"/>
    <property type="match status" value="1"/>
</dbReference>
<protein>
    <submittedName>
        <fullName evidence="9">Enoyl-CoA hydratase</fullName>
    </submittedName>
</protein>
<name>R7WNL4_9NOCA</name>
<dbReference type="InterPro" id="IPR014748">
    <property type="entry name" value="Enoyl-CoA_hydra_C"/>
</dbReference>
<feature type="region of interest" description="Disordered" evidence="8">
    <location>
        <begin position="116"/>
        <end position="136"/>
    </location>
</feature>
<dbReference type="GO" id="GO:0006635">
    <property type="term" value="P:fatty acid beta-oxidation"/>
    <property type="evidence" value="ECO:0007669"/>
    <property type="project" value="TreeGrafter"/>
</dbReference>
<dbReference type="GO" id="GO:0004300">
    <property type="term" value="F:enoyl-CoA hydratase activity"/>
    <property type="evidence" value="ECO:0007669"/>
    <property type="project" value="UniProtKB-EC"/>
</dbReference>
<evidence type="ECO:0000256" key="2">
    <source>
        <dbReference type="ARBA" id="ARBA00005254"/>
    </source>
</evidence>
<dbReference type="InterPro" id="IPR018376">
    <property type="entry name" value="Enoyl-CoA_hyd/isom_CS"/>
</dbReference>
<accession>R7WNL4</accession>
<evidence type="ECO:0000256" key="6">
    <source>
        <dbReference type="ARBA" id="ARBA00023717"/>
    </source>
</evidence>
<evidence type="ECO:0000313" key="10">
    <source>
        <dbReference type="Proteomes" id="UP000013525"/>
    </source>
</evidence>
<dbReference type="PATRIC" id="fig|1273125.3.peg.1709"/>
<organism evidence="9 10">
    <name type="scientific">Rhodococcus rhodnii LMG 5362</name>
    <dbReference type="NCBI Taxonomy" id="1273125"/>
    <lineage>
        <taxon>Bacteria</taxon>
        <taxon>Bacillati</taxon>
        <taxon>Actinomycetota</taxon>
        <taxon>Actinomycetes</taxon>
        <taxon>Mycobacteriales</taxon>
        <taxon>Nocardiaceae</taxon>
        <taxon>Rhodococcus</taxon>
    </lineage>
</organism>
<evidence type="ECO:0000313" key="9">
    <source>
        <dbReference type="EMBL" id="EOM76860.1"/>
    </source>
</evidence>
<comment type="catalytic activity">
    <reaction evidence="5">
        <text>a (3S)-3-hydroxyacyl-CoA = a (2E)-enoyl-CoA + H2O</text>
        <dbReference type="Rhea" id="RHEA:16105"/>
        <dbReference type="ChEBI" id="CHEBI:15377"/>
        <dbReference type="ChEBI" id="CHEBI:57318"/>
        <dbReference type="ChEBI" id="CHEBI:58856"/>
        <dbReference type="EC" id="4.2.1.17"/>
    </reaction>
</comment>
<dbReference type="eggNOG" id="COG1024">
    <property type="taxonomic scope" value="Bacteria"/>
</dbReference>
<keyword evidence="10" id="KW-1185">Reference proteome</keyword>
<dbReference type="CDD" id="cd06558">
    <property type="entry name" value="crotonase-like"/>
    <property type="match status" value="1"/>
</dbReference>
<comment type="catalytic activity">
    <reaction evidence="6">
        <text>a 4-saturated-(3S)-3-hydroxyacyl-CoA = a (3E)-enoyl-CoA + H2O</text>
        <dbReference type="Rhea" id="RHEA:20724"/>
        <dbReference type="ChEBI" id="CHEBI:15377"/>
        <dbReference type="ChEBI" id="CHEBI:58521"/>
        <dbReference type="ChEBI" id="CHEBI:137480"/>
        <dbReference type="EC" id="4.2.1.17"/>
    </reaction>
</comment>
<dbReference type="PROSITE" id="PS00166">
    <property type="entry name" value="ENOYL_COA_HYDRATASE"/>
    <property type="match status" value="1"/>
</dbReference>
<comment type="function">
    <text evidence="1">Could possibly oxidize fatty acids using specific components.</text>
</comment>
<dbReference type="SUPFAM" id="SSF52096">
    <property type="entry name" value="ClpP/crotonase"/>
    <property type="match status" value="1"/>
</dbReference>
<dbReference type="Gene3D" id="3.90.226.10">
    <property type="entry name" value="2-enoyl-CoA Hydratase, Chain A, domain 1"/>
    <property type="match status" value="1"/>
</dbReference>